<dbReference type="Pfam" id="PF00170">
    <property type="entry name" value="bZIP_1"/>
    <property type="match status" value="1"/>
</dbReference>
<name>A0AAJ7TIQ3_PETMA</name>
<dbReference type="Proteomes" id="UP001318040">
    <property type="component" value="Chromosome 29"/>
</dbReference>
<dbReference type="InterPro" id="IPR046347">
    <property type="entry name" value="bZIP_sf"/>
</dbReference>
<dbReference type="KEGG" id="pmrn:116947210"/>
<feature type="region of interest" description="Disordered" evidence="1">
    <location>
        <begin position="52"/>
        <end position="110"/>
    </location>
</feature>
<dbReference type="RefSeq" id="XP_032818605.1">
    <property type="nucleotide sequence ID" value="XM_032962714.1"/>
</dbReference>
<dbReference type="InterPro" id="IPR000837">
    <property type="entry name" value="AP-1"/>
</dbReference>
<proteinExistence type="predicted"/>
<dbReference type="SMART" id="SM00338">
    <property type="entry name" value="BRLZ"/>
    <property type="match status" value="1"/>
</dbReference>
<dbReference type="PROSITE" id="PS00036">
    <property type="entry name" value="BZIP_BASIC"/>
    <property type="match status" value="1"/>
</dbReference>
<dbReference type="AlphaFoldDB" id="A0AAJ7TIQ3"/>
<accession>A0AAJ7TIQ3</accession>
<dbReference type="GO" id="GO:0000981">
    <property type="term" value="F:DNA-binding transcription factor activity, RNA polymerase II-specific"/>
    <property type="evidence" value="ECO:0007669"/>
    <property type="project" value="TreeGrafter"/>
</dbReference>
<evidence type="ECO:0000256" key="1">
    <source>
        <dbReference type="SAM" id="MobiDB-lite"/>
    </source>
</evidence>
<feature type="domain" description="BZIP" evidence="2">
    <location>
        <begin position="93"/>
        <end position="156"/>
    </location>
</feature>
<sequence length="185" mass="20570">MMPQGQPGGPQWPEAAAQAGGPVSPFSLMEELGSLTPLVKEGLRLAIQSKRAAQGLGPADTGAGPSLGPTMGSVETARPRPYQTRAPVSAEEEERRQRRRERNKMAAAKCRNKKRERTECLQRESEQLEALNTELRSQMEALRRERQQLVFLLNLHRPTCIVRARHGGHTPEDERALLLHVLADK</sequence>
<dbReference type="PRINTS" id="PR00042">
    <property type="entry name" value="LEUZIPPRFOS"/>
</dbReference>
<feature type="region of interest" description="Disordered" evidence="1">
    <location>
        <begin position="1"/>
        <end position="26"/>
    </location>
</feature>
<keyword evidence="3" id="KW-1185">Reference proteome</keyword>
<dbReference type="GeneID" id="116947210"/>
<dbReference type="PANTHER" id="PTHR23351">
    <property type="entry name" value="FOS TRANSCRIPTION FACTOR-RELATED"/>
    <property type="match status" value="1"/>
</dbReference>
<evidence type="ECO:0000313" key="3">
    <source>
        <dbReference type="Proteomes" id="UP001318040"/>
    </source>
</evidence>
<dbReference type="InterPro" id="IPR004827">
    <property type="entry name" value="bZIP"/>
</dbReference>
<dbReference type="FunFam" id="1.20.5.170:FF:000006">
    <property type="entry name" value="fos-related antigen 2 isoform X1"/>
    <property type="match status" value="1"/>
</dbReference>
<dbReference type="GO" id="GO:0005634">
    <property type="term" value="C:nucleus"/>
    <property type="evidence" value="ECO:0007669"/>
    <property type="project" value="TreeGrafter"/>
</dbReference>
<protein>
    <submittedName>
        <fullName evidence="4">Cyclic AMP-dependent transcription factor ATF-3-like</fullName>
    </submittedName>
</protein>
<dbReference type="GO" id="GO:0000978">
    <property type="term" value="F:RNA polymerase II cis-regulatory region sequence-specific DNA binding"/>
    <property type="evidence" value="ECO:0007669"/>
    <property type="project" value="TreeGrafter"/>
</dbReference>
<dbReference type="SUPFAM" id="SSF57959">
    <property type="entry name" value="Leucine zipper domain"/>
    <property type="match status" value="1"/>
</dbReference>
<evidence type="ECO:0000313" key="4">
    <source>
        <dbReference type="RefSeq" id="XP_032818605.1"/>
    </source>
</evidence>
<dbReference type="Gene3D" id="1.20.5.170">
    <property type="match status" value="1"/>
</dbReference>
<dbReference type="PROSITE" id="PS50217">
    <property type="entry name" value="BZIP"/>
    <property type="match status" value="1"/>
</dbReference>
<dbReference type="PANTHER" id="PTHR23351:SF23">
    <property type="entry name" value="CYCLIC AMP-DEPENDENT TRANSCRIPTION FACTOR ATF-3"/>
    <property type="match status" value="1"/>
</dbReference>
<gene>
    <name evidence="4" type="primary">LOC116947210</name>
</gene>
<feature type="compositionally biased region" description="Low complexity" evidence="1">
    <location>
        <begin position="1"/>
        <end position="22"/>
    </location>
</feature>
<organism evidence="3 4">
    <name type="scientific">Petromyzon marinus</name>
    <name type="common">Sea lamprey</name>
    <dbReference type="NCBI Taxonomy" id="7757"/>
    <lineage>
        <taxon>Eukaryota</taxon>
        <taxon>Metazoa</taxon>
        <taxon>Chordata</taxon>
        <taxon>Craniata</taxon>
        <taxon>Vertebrata</taxon>
        <taxon>Cyclostomata</taxon>
        <taxon>Hyperoartia</taxon>
        <taxon>Petromyzontiformes</taxon>
        <taxon>Petromyzontidae</taxon>
        <taxon>Petromyzon</taxon>
    </lineage>
</organism>
<reference evidence="4" key="1">
    <citation type="submission" date="2025-08" db="UniProtKB">
        <authorList>
            <consortium name="RefSeq"/>
        </authorList>
    </citation>
    <scope>IDENTIFICATION</scope>
    <source>
        <tissue evidence="4">Sperm</tissue>
    </source>
</reference>
<dbReference type="CDD" id="cd14722">
    <property type="entry name" value="bZIP_ATF3"/>
    <property type="match status" value="1"/>
</dbReference>
<evidence type="ECO:0000259" key="2">
    <source>
        <dbReference type="PROSITE" id="PS50217"/>
    </source>
</evidence>